<dbReference type="RefSeq" id="WP_088901250.1">
    <property type="nucleotide sequence ID" value="NZ_JAJNEG010000027.1"/>
</dbReference>
<dbReference type="OrthoDB" id="316086at2157"/>
<name>A0A220SWY0_9EURY</name>
<dbReference type="AlphaFoldDB" id="A0A220SWY0"/>
<keyword evidence="1" id="KW-0614">Plasmid</keyword>
<accession>A0A220SWY0</accession>
<proteinExistence type="predicted"/>
<evidence type="ECO:0000313" key="1">
    <source>
        <dbReference type="EMBL" id="ASK38232.1"/>
    </source>
</evidence>
<reference evidence="1" key="1">
    <citation type="submission" date="2016-09" db="EMBL/GenBank/DDBJ databases">
        <title>A plasmid goes viral.</title>
        <authorList>
            <person name="Erdmann S."/>
            <person name="Tschitschko B."/>
            <person name="Cavicchioli R."/>
        </authorList>
    </citation>
    <scope>NUCLEOTIDE SEQUENCE</scope>
    <source>
        <strain evidence="1">HLS1</strain>
        <plasmid evidence="1">pR1SE2</plasmid>
    </source>
</reference>
<geneLocation type="plasmid" evidence="1">
    <name>pR1SE2</name>
</geneLocation>
<dbReference type="EMBL" id="KX906370">
    <property type="protein sequence ID" value="ASK38232.1"/>
    <property type="molecule type" value="Genomic_DNA"/>
</dbReference>
<organism evidence="1">
    <name type="scientific">Halorubrum lacusprofundi</name>
    <dbReference type="NCBI Taxonomy" id="2247"/>
    <lineage>
        <taxon>Archaea</taxon>
        <taxon>Methanobacteriati</taxon>
        <taxon>Methanobacteriota</taxon>
        <taxon>Stenosarchaea group</taxon>
        <taxon>Halobacteria</taxon>
        <taxon>Halobacteriales</taxon>
        <taxon>Haloferacaceae</taxon>
        <taxon>Halorubrum</taxon>
    </lineage>
</organism>
<sequence>MHTRYSNRQESIDAIPRRAYQLGIDGDGRAHYHRPGTPHRVWVVEDGEVIHRQGLGSESITAWIGHVEEHYGWEERERVEQPAGEALVETIVAGLNS</sequence>
<protein>
    <submittedName>
        <fullName evidence="1">Uncharacterized protein</fullName>
    </submittedName>
</protein>